<dbReference type="RefSeq" id="WP_075710697.1">
    <property type="nucleotide sequence ID" value="NZ_MJMJ01000044.1"/>
</dbReference>
<dbReference type="OrthoDB" id="9772485at2"/>
<proteinExistence type="predicted"/>
<gene>
    <name evidence="2" type="ORF">BIY22_13045</name>
</gene>
<dbReference type="Gene3D" id="3.40.50.2000">
    <property type="entry name" value="Glycogen Phosphorylase B"/>
    <property type="match status" value="2"/>
</dbReference>
<dbReference type="Pfam" id="PF00534">
    <property type="entry name" value="Glycos_transf_1"/>
    <property type="match status" value="1"/>
</dbReference>
<organism evidence="2 3">
    <name type="scientific">Vibrio panuliri</name>
    <dbReference type="NCBI Taxonomy" id="1381081"/>
    <lineage>
        <taxon>Bacteria</taxon>
        <taxon>Pseudomonadati</taxon>
        <taxon>Pseudomonadota</taxon>
        <taxon>Gammaproteobacteria</taxon>
        <taxon>Vibrionales</taxon>
        <taxon>Vibrionaceae</taxon>
        <taxon>Vibrio</taxon>
    </lineage>
</organism>
<dbReference type="SUPFAM" id="SSF53756">
    <property type="entry name" value="UDP-Glycosyltransferase/glycogen phosphorylase"/>
    <property type="match status" value="1"/>
</dbReference>
<sequence>MVTKSEHNKIAFVLDHDLKEYRIPFFNHLAKCGYKLSVFHTGNYSSDRIDFDICKVSSVKVMGFEYRKLPNFNGYDTVVHMQNIRILNLWFLTMNPFRRFKIIHWGIGVSSGNGLKKQNKAIIFLRQILCFFSDATILYSSYPISYYNSRLNEKLFVANNTVHSPLSQNSSVFNKEYFIFIGSLNSRKGLLDLIDAYNNYTLNVDKTNLLKLMIVGDGPLMSTLVAKVSELDLENYVIFKGMISDDVEKKSLFEKAVMSISPQQAGLSVLESFSYGVPCLVYENAISGGEHLNVKNYETGFRVKNKKQLYYIMLKMSSSRALSVYMGNRAYNFYHSNRSISGMAQPFISLFNGEC</sequence>
<dbReference type="PANTHER" id="PTHR12526">
    <property type="entry name" value="GLYCOSYLTRANSFERASE"/>
    <property type="match status" value="1"/>
</dbReference>
<evidence type="ECO:0000313" key="3">
    <source>
        <dbReference type="Proteomes" id="UP000186313"/>
    </source>
</evidence>
<feature type="domain" description="Glycosyl transferase family 1" evidence="1">
    <location>
        <begin position="174"/>
        <end position="332"/>
    </location>
</feature>
<protein>
    <recommendedName>
        <fullName evidence="1">Glycosyl transferase family 1 domain-containing protein</fullName>
    </recommendedName>
</protein>
<dbReference type="AlphaFoldDB" id="A0A1Q9HAK4"/>
<dbReference type="GO" id="GO:0016757">
    <property type="term" value="F:glycosyltransferase activity"/>
    <property type="evidence" value="ECO:0007669"/>
    <property type="project" value="InterPro"/>
</dbReference>
<dbReference type="InterPro" id="IPR001296">
    <property type="entry name" value="Glyco_trans_1"/>
</dbReference>
<reference evidence="2 3" key="1">
    <citation type="submission" date="2016-09" db="EMBL/GenBank/DDBJ databases">
        <title>Genomic Taxonomy of the Vibrionaceae.</title>
        <authorList>
            <person name="Gonzalez-Castillo A."/>
            <person name="Gomez-Gil B."/>
            <person name="Enciso-Ibarra K."/>
        </authorList>
    </citation>
    <scope>NUCLEOTIDE SEQUENCE [LARGE SCALE GENOMIC DNA]</scope>
    <source>
        <strain evidence="2 3">CAIM 703</strain>
    </source>
</reference>
<comment type="caution">
    <text evidence="2">The sequence shown here is derived from an EMBL/GenBank/DDBJ whole genome shotgun (WGS) entry which is preliminary data.</text>
</comment>
<dbReference type="Proteomes" id="UP000186313">
    <property type="component" value="Unassembled WGS sequence"/>
</dbReference>
<name>A0A1Q9HAK4_9VIBR</name>
<dbReference type="GO" id="GO:1901135">
    <property type="term" value="P:carbohydrate derivative metabolic process"/>
    <property type="evidence" value="ECO:0007669"/>
    <property type="project" value="UniProtKB-ARBA"/>
</dbReference>
<accession>A0A1Q9HAK4</accession>
<evidence type="ECO:0000259" key="1">
    <source>
        <dbReference type="Pfam" id="PF00534"/>
    </source>
</evidence>
<dbReference type="STRING" id="1381081.BIY22_13045"/>
<evidence type="ECO:0000313" key="2">
    <source>
        <dbReference type="EMBL" id="OLQ86170.1"/>
    </source>
</evidence>
<dbReference type="EMBL" id="MJMJ01000044">
    <property type="protein sequence ID" value="OLQ86170.1"/>
    <property type="molecule type" value="Genomic_DNA"/>
</dbReference>